<proteinExistence type="predicted"/>
<feature type="compositionally biased region" description="Low complexity" evidence="1">
    <location>
        <begin position="26"/>
        <end position="37"/>
    </location>
</feature>
<name>A0A225V1R4_9STRA</name>
<feature type="signal peptide" evidence="2">
    <location>
        <begin position="1"/>
        <end position="20"/>
    </location>
</feature>
<dbReference type="Proteomes" id="UP000198211">
    <property type="component" value="Unassembled WGS sequence"/>
</dbReference>
<dbReference type="AlphaFoldDB" id="A0A225V1R4"/>
<accession>A0A225V1R4</accession>
<reference evidence="4" key="1">
    <citation type="submission" date="2017-03" db="EMBL/GenBank/DDBJ databases">
        <title>Phytopthora megakarya and P. palmivora, two closely related causual agents of cacao black pod achieved similar genome size and gene model numbers by different mechanisms.</title>
        <authorList>
            <person name="Ali S."/>
            <person name="Shao J."/>
            <person name="Larry D.J."/>
            <person name="Kronmiller B."/>
            <person name="Shen D."/>
            <person name="Strem M.D."/>
            <person name="Melnick R.L."/>
            <person name="Guiltinan M.J."/>
            <person name="Tyler B.M."/>
            <person name="Meinhardt L.W."/>
            <person name="Bailey B.A."/>
        </authorList>
    </citation>
    <scope>NUCLEOTIDE SEQUENCE [LARGE SCALE GENOMIC DNA]</scope>
    <source>
        <strain evidence="4">zdho120</strain>
    </source>
</reference>
<dbReference type="EMBL" id="NBNE01008163">
    <property type="protein sequence ID" value="OWY99795.1"/>
    <property type="molecule type" value="Genomic_DNA"/>
</dbReference>
<comment type="caution">
    <text evidence="3">The sequence shown here is derived from an EMBL/GenBank/DDBJ whole genome shotgun (WGS) entry which is preliminary data.</text>
</comment>
<organism evidence="3 4">
    <name type="scientific">Phytophthora megakarya</name>
    <dbReference type="NCBI Taxonomy" id="4795"/>
    <lineage>
        <taxon>Eukaryota</taxon>
        <taxon>Sar</taxon>
        <taxon>Stramenopiles</taxon>
        <taxon>Oomycota</taxon>
        <taxon>Peronosporomycetes</taxon>
        <taxon>Peronosporales</taxon>
        <taxon>Peronosporaceae</taxon>
        <taxon>Phytophthora</taxon>
    </lineage>
</organism>
<keyword evidence="2" id="KW-0732">Signal</keyword>
<gene>
    <name evidence="3" type="ORF">PHMEG_00029146</name>
</gene>
<evidence type="ECO:0000313" key="3">
    <source>
        <dbReference type="EMBL" id="OWY99795.1"/>
    </source>
</evidence>
<feature type="region of interest" description="Disordered" evidence="1">
    <location>
        <begin position="19"/>
        <end position="42"/>
    </location>
</feature>
<feature type="chain" id="PRO_5012036419" evidence="2">
    <location>
        <begin position="21"/>
        <end position="105"/>
    </location>
</feature>
<sequence>MRLGCILIAIVTTLLVSSEARSLRQSPTSDSETTTPEDPADEERAFKIKTVVADAAEEVVKKVKDAPLPKKEKIKNFIAKALLPKVNDNLRLDYKDGRWVRDTYY</sequence>
<keyword evidence="4" id="KW-1185">Reference proteome</keyword>
<protein>
    <submittedName>
        <fullName evidence="3">RxLR effector protein</fullName>
    </submittedName>
</protein>
<evidence type="ECO:0000256" key="1">
    <source>
        <dbReference type="SAM" id="MobiDB-lite"/>
    </source>
</evidence>
<evidence type="ECO:0000256" key="2">
    <source>
        <dbReference type="SAM" id="SignalP"/>
    </source>
</evidence>
<evidence type="ECO:0000313" key="4">
    <source>
        <dbReference type="Proteomes" id="UP000198211"/>
    </source>
</evidence>
<dbReference type="OrthoDB" id="108926at2759"/>